<dbReference type="Gene3D" id="3.40.50.1820">
    <property type="entry name" value="alpha/beta hydrolase"/>
    <property type="match status" value="1"/>
</dbReference>
<evidence type="ECO:0000256" key="2">
    <source>
        <dbReference type="ARBA" id="ARBA00022801"/>
    </source>
</evidence>
<dbReference type="InterPro" id="IPR003140">
    <property type="entry name" value="PLipase/COase/thioEstase"/>
</dbReference>
<organism evidence="4 5">
    <name type="scientific">Bombiscardovia apis</name>
    <dbReference type="NCBI Taxonomy" id="2932182"/>
    <lineage>
        <taxon>Bacteria</taxon>
        <taxon>Bacillati</taxon>
        <taxon>Actinomycetota</taxon>
        <taxon>Actinomycetes</taxon>
        <taxon>Bifidobacteriales</taxon>
        <taxon>Bifidobacteriaceae</taxon>
        <taxon>Bombiscardovia</taxon>
    </lineage>
</organism>
<dbReference type="Pfam" id="PF02230">
    <property type="entry name" value="Abhydrolase_2"/>
    <property type="match status" value="1"/>
</dbReference>
<dbReference type="Proteomes" id="UP001321748">
    <property type="component" value="Chromosome"/>
</dbReference>
<reference evidence="4 5" key="1">
    <citation type="journal article" date="2023" name="Microbiol. Spectr.">
        <title>Symbiosis of Carpenter Bees with Uncharacterized Lactic Acid Bacteria Showing NAD Auxotrophy.</title>
        <authorList>
            <person name="Kawasaki S."/>
            <person name="Ozawa K."/>
            <person name="Mori T."/>
            <person name="Yamamoto A."/>
            <person name="Ito M."/>
            <person name="Ohkuma M."/>
            <person name="Sakamoto M."/>
            <person name="Matsutani M."/>
        </authorList>
    </citation>
    <scope>NUCLEOTIDE SEQUENCE [LARGE SCALE GENOMIC DNA]</scope>
    <source>
        <strain evidence="4 5">KimH</strain>
    </source>
</reference>
<dbReference type="InterPro" id="IPR050565">
    <property type="entry name" value="LYPA1-2/EST-like"/>
</dbReference>
<dbReference type="EMBL" id="AP026800">
    <property type="protein sequence ID" value="BDR53977.1"/>
    <property type="molecule type" value="Genomic_DNA"/>
</dbReference>
<name>A0ABM8BAP1_9BIFI</name>
<dbReference type="PANTHER" id="PTHR10655">
    <property type="entry name" value="LYSOPHOSPHOLIPASE-RELATED"/>
    <property type="match status" value="1"/>
</dbReference>
<feature type="domain" description="Phospholipase/carboxylesterase/thioesterase" evidence="3">
    <location>
        <begin position="38"/>
        <end position="234"/>
    </location>
</feature>
<dbReference type="PANTHER" id="PTHR10655:SF17">
    <property type="entry name" value="LYSOPHOSPHOLIPASE-LIKE PROTEIN 1"/>
    <property type="match status" value="1"/>
</dbReference>
<accession>A0ABM8BAP1</accession>
<proteinExistence type="inferred from homology"/>
<evidence type="ECO:0000313" key="5">
    <source>
        <dbReference type="Proteomes" id="UP001321748"/>
    </source>
</evidence>
<dbReference type="RefSeq" id="WP_317643011.1">
    <property type="nucleotide sequence ID" value="NZ_AP026800.1"/>
</dbReference>
<keyword evidence="2" id="KW-0378">Hydrolase</keyword>
<dbReference type="InterPro" id="IPR029058">
    <property type="entry name" value="AB_hydrolase_fold"/>
</dbReference>
<comment type="similarity">
    <text evidence="1">Belongs to the AB hydrolase superfamily. AB hydrolase 2 family.</text>
</comment>
<keyword evidence="5" id="KW-1185">Reference proteome</keyword>
<dbReference type="SUPFAM" id="SSF53474">
    <property type="entry name" value="alpha/beta-Hydrolases"/>
    <property type="match status" value="1"/>
</dbReference>
<sequence length="243" mass="26772">MSQDNEGEVIVPGIAGEPLEVRTAKYSRKGGQANLRRPIFLLLHGWGSNEDDIADLMRYIAPYNDYVSLRAPLTVPGSDRGMFGPGYSWFHRALPQGDDLDRDGFAAASAIDQWVAKNLPAEREVVVMGFSQGGMLAAHLMRVNPERYRAAIALSGFLAPGSVEGTAPADERLSSLEKPVFYGFGTADQVVPRYESHAFAAWLDEHVWLRSQSYNNLDHSVSMSELADIRQWLADIDVSSGLM</sequence>
<evidence type="ECO:0000313" key="4">
    <source>
        <dbReference type="EMBL" id="BDR53977.1"/>
    </source>
</evidence>
<evidence type="ECO:0000259" key="3">
    <source>
        <dbReference type="Pfam" id="PF02230"/>
    </source>
</evidence>
<protein>
    <submittedName>
        <fullName evidence="4">Phospholipase/carboxylesterase</fullName>
    </submittedName>
</protein>
<evidence type="ECO:0000256" key="1">
    <source>
        <dbReference type="ARBA" id="ARBA00006499"/>
    </source>
</evidence>
<gene>
    <name evidence="4" type="ORF">KIMH_00880</name>
</gene>